<evidence type="ECO:0000313" key="3">
    <source>
        <dbReference type="EMBL" id="CAG5104332.1"/>
    </source>
</evidence>
<keyword evidence="4" id="KW-1185">Reference proteome</keyword>
<dbReference type="GO" id="GO:0008013">
    <property type="term" value="F:beta-catenin binding"/>
    <property type="evidence" value="ECO:0007669"/>
    <property type="project" value="InterPro"/>
</dbReference>
<dbReference type="InterPro" id="IPR036911">
    <property type="entry name" value="ICAT_sf"/>
</dbReference>
<comment type="similarity">
    <text evidence="1">Belongs to the CTNNBIP1 family.</text>
</comment>
<reference evidence="3" key="1">
    <citation type="submission" date="2021-04" db="EMBL/GenBank/DDBJ databases">
        <authorList>
            <person name="Chebbi M.A.C M."/>
        </authorList>
    </citation>
    <scope>NUCLEOTIDE SEQUENCE</scope>
</reference>
<accession>A0A8J2MRR4</accession>
<proteinExistence type="inferred from homology"/>
<dbReference type="Pfam" id="PF06384">
    <property type="entry name" value="ICAT"/>
    <property type="match status" value="1"/>
</dbReference>
<dbReference type="EMBL" id="CAJNRD030001123">
    <property type="protein sequence ID" value="CAG5104332.1"/>
    <property type="molecule type" value="Genomic_DNA"/>
</dbReference>
<dbReference type="Proteomes" id="UP000786811">
    <property type="component" value="Unassembled WGS sequence"/>
</dbReference>
<evidence type="ECO:0000259" key="2">
    <source>
        <dbReference type="Pfam" id="PF06384"/>
    </source>
</evidence>
<dbReference type="PANTHER" id="PTHR16505:SF8">
    <property type="entry name" value="PROTEIN LZIC"/>
    <property type="match status" value="1"/>
</dbReference>
<dbReference type="OrthoDB" id="10262856at2759"/>
<dbReference type="InterPro" id="IPR009428">
    <property type="entry name" value="ICAT_dom"/>
</dbReference>
<dbReference type="PANTHER" id="PTHR16505">
    <property type="entry name" value="PROTEIN LZIC"/>
    <property type="match status" value="1"/>
</dbReference>
<dbReference type="SUPFAM" id="SSF81730">
    <property type="entry name" value="beta-catenin-interacting protein ICAT"/>
    <property type="match status" value="1"/>
</dbReference>
<dbReference type="AlphaFoldDB" id="A0A8J2MRR4"/>
<organism evidence="3 4">
    <name type="scientific">Cotesia congregata</name>
    <name type="common">Parasitoid wasp</name>
    <name type="synonym">Apanteles congregatus</name>
    <dbReference type="NCBI Taxonomy" id="51543"/>
    <lineage>
        <taxon>Eukaryota</taxon>
        <taxon>Metazoa</taxon>
        <taxon>Ecdysozoa</taxon>
        <taxon>Arthropoda</taxon>
        <taxon>Hexapoda</taxon>
        <taxon>Insecta</taxon>
        <taxon>Pterygota</taxon>
        <taxon>Neoptera</taxon>
        <taxon>Endopterygota</taxon>
        <taxon>Hymenoptera</taxon>
        <taxon>Apocrita</taxon>
        <taxon>Ichneumonoidea</taxon>
        <taxon>Braconidae</taxon>
        <taxon>Microgastrinae</taxon>
        <taxon>Cotesia</taxon>
    </lineage>
</organism>
<evidence type="ECO:0000256" key="1">
    <source>
        <dbReference type="ARBA" id="ARBA00006505"/>
    </source>
</evidence>
<evidence type="ECO:0000313" key="4">
    <source>
        <dbReference type="Proteomes" id="UP000786811"/>
    </source>
</evidence>
<comment type="caution">
    <text evidence="3">The sequence shown here is derived from an EMBL/GenBank/DDBJ whole genome shotgun (WGS) entry which is preliminary data.</text>
</comment>
<protein>
    <submittedName>
        <fullName evidence="3">Similar to LZIC: Protein LZIC (Gallus gallus)</fullName>
    </submittedName>
</protein>
<dbReference type="Gene3D" id="1.10.10.490">
    <property type="entry name" value="Beta-catenin-interacting ICAT"/>
    <property type="match status" value="1"/>
</dbReference>
<feature type="domain" description="Beta-catenin-interacting ICAT" evidence="2">
    <location>
        <begin position="37"/>
        <end position="113"/>
    </location>
</feature>
<name>A0A8J2MRR4_COTCN</name>
<sequence>MQLATQAAISAAFKTPAVIRMFGKKEPKLLRERLSLIERDAKLGKLSKEASDRQRVEVLTALKHLGETLSQSELELIQRLTLDNIDTTDFIQVSDYKEKSQVARAIVSQEVKDNKKD</sequence>
<dbReference type="InterPro" id="IPR040065">
    <property type="entry name" value="LZIC"/>
</dbReference>
<gene>
    <name evidence="3" type="ORF">HICCMSTLAB_LOCUS11949</name>
</gene>